<accession>A0A6A6LT33</accession>
<evidence type="ECO:0000313" key="8">
    <source>
        <dbReference type="EMBL" id="KAF2304610.1"/>
    </source>
</evidence>
<keyword evidence="5" id="KW-0539">Nucleus</keyword>
<reference evidence="8 9" key="1">
    <citation type="journal article" date="2020" name="Mol. Plant">
        <title>The Chromosome-Based Rubber Tree Genome Provides New Insights into Spurge Genome Evolution and Rubber Biosynthesis.</title>
        <authorList>
            <person name="Liu J."/>
            <person name="Shi C."/>
            <person name="Shi C.C."/>
            <person name="Li W."/>
            <person name="Zhang Q.J."/>
            <person name="Zhang Y."/>
            <person name="Li K."/>
            <person name="Lu H.F."/>
            <person name="Shi C."/>
            <person name="Zhu S.T."/>
            <person name="Xiao Z.Y."/>
            <person name="Nan H."/>
            <person name="Yue Y."/>
            <person name="Zhu X.G."/>
            <person name="Wu Y."/>
            <person name="Hong X.N."/>
            <person name="Fan G.Y."/>
            <person name="Tong Y."/>
            <person name="Zhang D."/>
            <person name="Mao C.L."/>
            <person name="Liu Y.L."/>
            <person name="Hao S.J."/>
            <person name="Liu W.Q."/>
            <person name="Lv M.Q."/>
            <person name="Zhang H.B."/>
            <person name="Liu Y."/>
            <person name="Hu-Tang G.R."/>
            <person name="Wang J.P."/>
            <person name="Wang J.H."/>
            <person name="Sun Y.H."/>
            <person name="Ni S.B."/>
            <person name="Chen W.B."/>
            <person name="Zhang X.C."/>
            <person name="Jiao Y.N."/>
            <person name="Eichler E.E."/>
            <person name="Li G.H."/>
            <person name="Liu X."/>
            <person name="Gao L.Z."/>
        </authorList>
    </citation>
    <scope>NUCLEOTIDE SEQUENCE [LARGE SCALE GENOMIC DNA]</scope>
    <source>
        <strain evidence="9">cv. GT1</strain>
        <tissue evidence="8">Leaf</tissue>
    </source>
</reference>
<feature type="domain" description="TAFII28-like protein" evidence="7">
    <location>
        <begin position="109"/>
        <end position="145"/>
    </location>
</feature>
<sequence length="216" mass="23870">MKQSKDPFEAAYEEQEETPPDSPVGPDELDTQAPAASQDPSVVPEDDDIGSSGVHPADPSTSTPVLAAARSKPKNKDDEDDEEEDNMEVELSKFPSSADPDKMAKMQAILSQFTDEQMSRYESFRRSALQKANMRRGMVTMLEESDFDPCDSVNMCEMGASNFDILDGECVDSHDSKDTDDDDYVVDALDGAFGFEAIRRKNEGGLDKVFVINQEY</sequence>
<dbReference type="GO" id="GO:0005669">
    <property type="term" value="C:transcription factor TFIID complex"/>
    <property type="evidence" value="ECO:0007669"/>
    <property type="project" value="InterPro"/>
</dbReference>
<name>A0A6A6LT33_HEVBR</name>
<dbReference type="GO" id="GO:0016251">
    <property type="term" value="F:RNA polymerase II general transcription initiation factor activity"/>
    <property type="evidence" value="ECO:0007669"/>
    <property type="project" value="TreeGrafter"/>
</dbReference>
<evidence type="ECO:0000259" key="7">
    <source>
        <dbReference type="Pfam" id="PF04719"/>
    </source>
</evidence>
<comment type="similarity">
    <text evidence="2">Belongs to the TAF11 family.</text>
</comment>
<dbReference type="Pfam" id="PF04719">
    <property type="entry name" value="TAFII28"/>
    <property type="match status" value="1"/>
</dbReference>
<keyword evidence="4" id="KW-0804">Transcription</keyword>
<feature type="compositionally biased region" description="Acidic residues" evidence="6">
    <location>
        <begin position="78"/>
        <end position="88"/>
    </location>
</feature>
<comment type="caution">
    <text evidence="8">The sequence shown here is derived from an EMBL/GenBank/DDBJ whole genome shotgun (WGS) entry which is preliminary data.</text>
</comment>
<protein>
    <recommendedName>
        <fullName evidence="7">TAFII28-like protein domain-containing protein</fullName>
    </recommendedName>
</protein>
<keyword evidence="9" id="KW-1185">Reference proteome</keyword>
<dbReference type="InterPro" id="IPR045127">
    <property type="entry name" value="TAF11-like"/>
</dbReference>
<dbReference type="Gene3D" id="1.10.20.10">
    <property type="entry name" value="Histone, subunit A"/>
    <property type="match status" value="1"/>
</dbReference>
<dbReference type="EMBL" id="JAAGAX010000009">
    <property type="protein sequence ID" value="KAF2304610.1"/>
    <property type="molecule type" value="Genomic_DNA"/>
</dbReference>
<evidence type="ECO:0000313" key="9">
    <source>
        <dbReference type="Proteomes" id="UP000467840"/>
    </source>
</evidence>
<dbReference type="InterPro" id="IPR009072">
    <property type="entry name" value="Histone-fold"/>
</dbReference>
<gene>
    <name evidence="8" type="ORF">GH714_035215</name>
</gene>
<dbReference type="PANTHER" id="PTHR13218:SF8">
    <property type="entry name" value="TRANSCRIPTION INITIATION FACTOR TFIID SUBUNIT 11"/>
    <property type="match status" value="1"/>
</dbReference>
<dbReference type="InterPro" id="IPR006809">
    <property type="entry name" value="TAFII28_dom"/>
</dbReference>
<evidence type="ECO:0000256" key="6">
    <source>
        <dbReference type="SAM" id="MobiDB-lite"/>
    </source>
</evidence>
<evidence type="ECO:0000256" key="3">
    <source>
        <dbReference type="ARBA" id="ARBA00023015"/>
    </source>
</evidence>
<dbReference type="Proteomes" id="UP000467840">
    <property type="component" value="Chromosome 16"/>
</dbReference>
<evidence type="ECO:0000256" key="1">
    <source>
        <dbReference type="ARBA" id="ARBA00004123"/>
    </source>
</evidence>
<dbReference type="PANTHER" id="PTHR13218">
    <property type="entry name" value="TRANSCRIPTION INITIATION FACTOR TFIID SUBUNIT 11-RELATED"/>
    <property type="match status" value="1"/>
</dbReference>
<evidence type="ECO:0000256" key="2">
    <source>
        <dbReference type="ARBA" id="ARBA00009788"/>
    </source>
</evidence>
<comment type="subcellular location">
    <subcellularLocation>
        <location evidence="1">Nucleus</location>
    </subcellularLocation>
</comment>
<feature type="region of interest" description="Disordered" evidence="6">
    <location>
        <begin position="1"/>
        <end position="99"/>
    </location>
</feature>
<dbReference type="GO" id="GO:0046982">
    <property type="term" value="F:protein heterodimerization activity"/>
    <property type="evidence" value="ECO:0007669"/>
    <property type="project" value="InterPro"/>
</dbReference>
<dbReference type="GO" id="GO:0051123">
    <property type="term" value="P:RNA polymerase II preinitiation complex assembly"/>
    <property type="evidence" value="ECO:0007669"/>
    <property type="project" value="InterPro"/>
</dbReference>
<keyword evidence="3" id="KW-0805">Transcription regulation</keyword>
<evidence type="ECO:0000256" key="4">
    <source>
        <dbReference type="ARBA" id="ARBA00023163"/>
    </source>
</evidence>
<dbReference type="AlphaFoldDB" id="A0A6A6LT33"/>
<organism evidence="8 9">
    <name type="scientific">Hevea brasiliensis</name>
    <name type="common">Para rubber tree</name>
    <name type="synonym">Siphonia brasiliensis</name>
    <dbReference type="NCBI Taxonomy" id="3981"/>
    <lineage>
        <taxon>Eukaryota</taxon>
        <taxon>Viridiplantae</taxon>
        <taxon>Streptophyta</taxon>
        <taxon>Embryophyta</taxon>
        <taxon>Tracheophyta</taxon>
        <taxon>Spermatophyta</taxon>
        <taxon>Magnoliopsida</taxon>
        <taxon>eudicotyledons</taxon>
        <taxon>Gunneridae</taxon>
        <taxon>Pentapetalae</taxon>
        <taxon>rosids</taxon>
        <taxon>fabids</taxon>
        <taxon>Malpighiales</taxon>
        <taxon>Euphorbiaceae</taxon>
        <taxon>Crotonoideae</taxon>
        <taxon>Micrandreae</taxon>
        <taxon>Hevea</taxon>
    </lineage>
</organism>
<evidence type="ECO:0000256" key="5">
    <source>
        <dbReference type="ARBA" id="ARBA00023242"/>
    </source>
</evidence>
<proteinExistence type="inferred from homology"/>